<dbReference type="PROSITE" id="PS50936">
    <property type="entry name" value="ENGC_GTPASE"/>
    <property type="match status" value="1"/>
</dbReference>
<dbReference type="GO" id="GO:0003924">
    <property type="term" value="F:GTPase activity"/>
    <property type="evidence" value="ECO:0007669"/>
    <property type="project" value="UniProtKB-UniRule"/>
</dbReference>
<dbReference type="CDD" id="cd04466">
    <property type="entry name" value="S1_YloQ_GTPase"/>
    <property type="match status" value="1"/>
</dbReference>
<dbReference type="InterPro" id="IPR010914">
    <property type="entry name" value="RsgA_GTPase_dom"/>
</dbReference>
<dbReference type="InterPro" id="IPR004881">
    <property type="entry name" value="Ribosome_biogen_GTPase_RsgA"/>
</dbReference>
<evidence type="ECO:0000256" key="7">
    <source>
        <dbReference type="ARBA" id="ARBA00022833"/>
    </source>
</evidence>
<sequence length="294" mass="33362">MAEGRIIKAISGFYYVKSDGEVHQCRGRGVFRKKNITPLVGDFVVFDKNNPDEGYVMEVKPRKNELIRPPVANIDQAIIVSSATMPDFNPLLLDRFLVLIESKGIKPIIFVTKKDIISESQRQFIDGYVREYQQIGYEVELLSSKENLNELSKLESYFSNNVSVIAGQSGVGKSSFLNAINPLLQLKTDDISKSLGRGKHTTRHVELVEVGDGLVADTPGFSTLDFNEIEANELDECFPEINELKPYCKFRGCMHNKEPKCAVKQAVEKDEISNKRYEHYISFLNEINSRKPRY</sequence>
<dbReference type="EMBL" id="FNKD01000002">
    <property type="protein sequence ID" value="SDQ61862.1"/>
    <property type="molecule type" value="Genomic_DNA"/>
</dbReference>
<dbReference type="HAMAP" id="MF_01820">
    <property type="entry name" value="GTPase_RsgA"/>
    <property type="match status" value="1"/>
</dbReference>
<evidence type="ECO:0000313" key="13">
    <source>
        <dbReference type="EMBL" id="SDQ61862.1"/>
    </source>
</evidence>
<dbReference type="GO" id="GO:0042274">
    <property type="term" value="P:ribosomal small subunit biogenesis"/>
    <property type="evidence" value="ECO:0007669"/>
    <property type="project" value="UniProtKB-UniRule"/>
</dbReference>
<dbReference type="EC" id="3.6.1.-" evidence="10"/>
<name>A0A1H1CCM1_9BACI</name>
<feature type="binding site" evidence="10">
    <location>
        <begin position="112"/>
        <end position="115"/>
    </location>
    <ligand>
        <name>GTP</name>
        <dbReference type="ChEBI" id="CHEBI:37565"/>
    </ligand>
</feature>
<accession>A0A1H1CCM1</accession>
<keyword evidence="6 10" id="KW-0378">Hydrolase</keyword>
<dbReference type="InterPro" id="IPR027417">
    <property type="entry name" value="P-loop_NTPase"/>
</dbReference>
<comment type="function">
    <text evidence="10">One of several proteins that assist in the late maturation steps of the functional core of the 30S ribosomal subunit. Helps release RbfA from mature subunits. May play a role in the assembly of ribosomal proteins into the subunit. Circularly permuted GTPase that catalyzes slow GTP hydrolysis, GTPase activity is stimulated by the 30S ribosomal subunit.</text>
</comment>
<organism evidence="13 14">
    <name type="scientific">Virgibacillus salinus</name>
    <dbReference type="NCBI Taxonomy" id="553311"/>
    <lineage>
        <taxon>Bacteria</taxon>
        <taxon>Bacillati</taxon>
        <taxon>Bacillota</taxon>
        <taxon>Bacilli</taxon>
        <taxon>Bacillales</taxon>
        <taxon>Bacillaceae</taxon>
        <taxon>Virgibacillus</taxon>
    </lineage>
</organism>
<dbReference type="CDD" id="cd01854">
    <property type="entry name" value="YjeQ_EngC"/>
    <property type="match status" value="1"/>
</dbReference>
<gene>
    <name evidence="10" type="primary">rsgA</name>
    <name evidence="13" type="ORF">SAMN05216231_2184</name>
</gene>
<evidence type="ECO:0000256" key="1">
    <source>
        <dbReference type="ARBA" id="ARBA00022490"/>
    </source>
</evidence>
<evidence type="ECO:0000256" key="9">
    <source>
        <dbReference type="ARBA" id="ARBA00023134"/>
    </source>
</evidence>
<evidence type="ECO:0000256" key="5">
    <source>
        <dbReference type="ARBA" id="ARBA00022741"/>
    </source>
</evidence>
<keyword evidence="1 10" id="KW-0963">Cytoplasm</keyword>
<dbReference type="Pfam" id="PF03193">
    <property type="entry name" value="RsgA_GTPase"/>
    <property type="match status" value="1"/>
</dbReference>
<evidence type="ECO:0000256" key="2">
    <source>
        <dbReference type="ARBA" id="ARBA00022517"/>
    </source>
</evidence>
<dbReference type="PROSITE" id="PS51721">
    <property type="entry name" value="G_CP"/>
    <property type="match status" value="1"/>
</dbReference>
<keyword evidence="7 10" id="KW-0862">Zinc</keyword>
<dbReference type="SUPFAM" id="SSF50249">
    <property type="entry name" value="Nucleic acid-binding proteins"/>
    <property type="match status" value="1"/>
</dbReference>
<evidence type="ECO:0000313" key="14">
    <source>
        <dbReference type="Proteomes" id="UP000199444"/>
    </source>
</evidence>
<protein>
    <recommendedName>
        <fullName evidence="10">Small ribosomal subunit biogenesis GTPase RsgA</fullName>
        <ecNumber evidence="10">3.6.1.-</ecNumber>
    </recommendedName>
</protein>
<keyword evidence="3 10" id="KW-0479">Metal-binding</keyword>
<reference evidence="13 14" key="1">
    <citation type="submission" date="2016-10" db="EMBL/GenBank/DDBJ databases">
        <authorList>
            <person name="de Groot N.N."/>
        </authorList>
    </citation>
    <scope>NUCLEOTIDE SEQUENCE [LARGE SCALE GENOMIC DNA]</scope>
    <source>
        <strain evidence="13 14">CGMCC 1.10449</strain>
    </source>
</reference>
<dbReference type="RefSeq" id="WP_092492996.1">
    <property type="nucleotide sequence ID" value="NZ_FNKD01000002.1"/>
</dbReference>
<feature type="binding site" evidence="10">
    <location>
        <position position="261"/>
    </location>
    <ligand>
        <name>Zn(2+)</name>
        <dbReference type="ChEBI" id="CHEBI:29105"/>
    </ligand>
</feature>
<dbReference type="Pfam" id="PF16745">
    <property type="entry name" value="RsgA_N"/>
    <property type="match status" value="1"/>
</dbReference>
<feature type="binding site" evidence="10">
    <location>
        <begin position="167"/>
        <end position="175"/>
    </location>
    <ligand>
        <name>GTP</name>
        <dbReference type="ChEBI" id="CHEBI:37565"/>
    </ligand>
</feature>
<keyword evidence="9 10" id="KW-0342">GTP-binding</keyword>
<dbReference type="PANTHER" id="PTHR32120:SF11">
    <property type="entry name" value="SMALL RIBOSOMAL SUBUNIT BIOGENESIS GTPASE RSGA 1, MITOCHONDRIAL-RELATED"/>
    <property type="match status" value="1"/>
</dbReference>
<evidence type="ECO:0000259" key="12">
    <source>
        <dbReference type="PROSITE" id="PS51721"/>
    </source>
</evidence>
<evidence type="ECO:0000256" key="8">
    <source>
        <dbReference type="ARBA" id="ARBA00022884"/>
    </source>
</evidence>
<dbReference type="STRING" id="553311.SAMN05216231_2184"/>
<feature type="domain" description="EngC GTPase" evidence="11">
    <location>
        <begin position="72"/>
        <end position="222"/>
    </location>
</feature>
<feature type="domain" description="CP-type G" evidence="12">
    <location>
        <begin position="63"/>
        <end position="224"/>
    </location>
</feature>
<dbReference type="Gene3D" id="3.40.50.300">
    <property type="entry name" value="P-loop containing nucleotide triphosphate hydrolases"/>
    <property type="match status" value="1"/>
</dbReference>
<evidence type="ECO:0000256" key="6">
    <source>
        <dbReference type="ARBA" id="ARBA00022801"/>
    </source>
</evidence>
<dbReference type="Gene3D" id="2.40.50.140">
    <property type="entry name" value="Nucleic acid-binding proteins"/>
    <property type="match status" value="1"/>
</dbReference>
<dbReference type="GO" id="GO:0019843">
    <property type="term" value="F:rRNA binding"/>
    <property type="evidence" value="ECO:0007669"/>
    <property type="project" value="UniProtKB-KW"/>
</dbReference>
<feature type="binding site" evidence="10">
    <location>
        <position position="255"/>
    </location>
    <ligand>
        <name>Zn(2+)</name>
        <dbReference type="ChEBI" id="CHEBI:29105"/>
    </ligand>
</feature>
<dbReference type="InterPro" id="IPR030378">
    <property type="entry name" value="G_CP_dom"/>
</dbReference>
<comment type="subcellular location">
    <subcellularLocation>
        <location evidence="10">Cytoplasm</location>
    </subcellularLocation>
</comment>
<dbReference type="GO" id="GO:0005525">
    <property type="term" value="F:GTP binding"/>
    <property type="evidence" value="ECO:0007669"/>
    <property type="project" value="UniProtKB-UniRule"/>
</dbReference>
<keyword evidence="5 10" id="KW-0547">Nucleotide-binding</keyword>
<dbReference type="AlphaFoldDB" id="A0A1H1CCM1"/>
<dbReference type="InterPro" id="IPR012340">
    <property type="entry name" value="NA-bd_OB-fold"/>
</dbReference>
<dbReference type="SUPFAM" id="SSF52540">
    <property type="entry name" value="P-loop containing nucleoside triphosphate hydrolases"/>
    <property type="match status" value="1"/>
</dbReference>
<keyword evidence="4 10" id="KW-0699">rRNA-binding</keyword>
<keyword evidence="14" id="KW-1185">Reference proteome</keyword>
<dbReference type="InterPro" id="IPR031944">
    <property type="entry name" value="RsgA_N"/>
</dbReference>
<evidence type="ECO:0000256" key="4">
    <source>
        <dbReference type="ARBA" id="ARBA00022730"/>
    </source>
</evidence>
<feature type="binding site" evidence="10">
    <location>
        <position position="253"/>
    </location>
    <ligand>
        <name>Zn(2+)</name>
        <dbReference type="ChEBI" id="CHEBI:29105"/>
    </ligand>
</feature>
<evidence type="ECO:0000256" key="10">
    <source>
        <dbReference type="HAMAP-Rule" id="MF_01820"/>
    </source>
</evidence>
<comment type="subunit">
    <text evidence="10">Monomer. Associates with 30S ribosomal subunit, binds 16S rRNA.</text>
</comment>
<dbReference type="PANTHER" id="PTHR32120">
    <property type="entry name" value="SMALL RIBOSOMAL SUBUNIT BIOGENESIS GTPASE RSGA"/>
    <property type="match status" value="1"/>
</dbReference>
<dbReference type="NCBIfam" id="TIGR00157">
    <property type="entry name" value="ribosome small subunit-dependent GTPase A"/>
    <property type="match status" value="1"/>
</dbReference>
<feature type="binding site" evidence="10">
    <location>
        <position position="248"/>
    </location>
    <ligand>
        <name>Zn(2+)</name>
        <dbReference type="ChEBI" id="CHEBI:29105"/>
    </ligand>
</feature>
<proteinExistence type="inferred from homology"/>
<keyword evidence="8 10" id="KW-0694">RNA-binding</keyword>
<comment type="similarity">
    <text evidence="10">Belongs to the TRAFAC class YlqF/YawG GTPase family. RsgA subfamily.</text>
</comment>
<keyword evidence="2 10" id="KW-0690">Ribosome biogenesis</keyword>
<dbReference type="GO" id="GO:0046872">
    <property type="term" value="F:metal ion binding"/>
    <property type="evidence" value="ECO:0007669"/>
    <property type="project" value="UniProtKB-KW"/>
</dbReference>
<dbReference type="Proteomes" id="UP000199444">
    <property type="component" value="Unassembled WGS sequence"/>
</dbReference>
<evidence type="ECO:0000256" key="3">
    <source>
        <dbReference type="ARBA" id="ARBA00022723"/>
    </source>
</evidence>
<dbReference type="Gene3D" id="1.10.40.50">
    <property type="entry name" value="Probable gtpase engc, domain 3"/>
    <property type="match status" value="1"/>
</dbReference>
<evidence type="ECO:0000259" key="11">
    <source>
        <dbReference type="PROSITE" id="PS50936"/>
    </source>
</evidence>
<dbReference type="GO" id="GO:0005737">
    <property type="term" value="C:cytoplasm"/>
    <property type="evidence" value="ECO:0007669"/>
    <property type="project" value="UniProtKB-SubCell"/>
</dbReference>
<comment type="cofactor">
    <cofactor evidence="10">
        <name>Zn(2+)</name>
        <dbReference type="ChEBI" id="CHEBI:29105"/>
    </cofactor>
    <text evidence="10">Binds 1 zinc ion per subunit.</text>
</comment>